<sequence>MKEPEYNLHTRHTIPRDYKCCWNCFYMQWMVALGQGARCSSKKNEYRVFREKDYTIDFPDSDLKMPVIPGVAKSCEHYVNKYERATRRRKYTELYANDRQISISEAEEEIGFE</sequence>
<proteinExistence type="predicted"/>
<organism evidence="1">
    <name type="scientific">marine metagenome</name>
    <dbReference type="NCBI Taxonomy" id="408172"/>
    <lineage>
        <taxon>unclassified sequences</taxon>
        <taxon>metagenomes</taxon>
        <taxon>ecological metagenomes</taxon>
    </lineage>
</organism>
<name>A0A383E5V8_9ZZZZ</name>
<dbReference type="AlphaFoldDB" id="A0A383E5V8"/>
<accession>A0A383E5V8</accession>
<dbReference type="EMBL" id="UINC01222822">
    <property type="protein sequence ID" value="SVE51765.1"/>
    <property type="molecule type" value="Genomic_DNA"/>
</dbReference>
<gene>
    <name evidence="1" type="ORF">METZ01_LOCUS504619</name>
</gene>
<protein>
    <submittedName>
        <fullName evidence="1">Uncharacterized protein</fullName>
    </submittedName>
</protein>
<evidence type="ECO:0000313" key="1">
    <source>
        <dbReference type="EMBL" id="SVE51765.1"/>
    </source>
</evidence>
<reference evidence="1" key="1">
    <citation type="submission" date="2018-05" db="EMBL/GenBank/DDBJ databases">
        <authorList>
            <person name="Lanie J.A."/>
            <person name="Ng W.-L."/>
            <person name="Kazmierczak K.M."/>
            <person name="Andrzejewski T.M."/>
            <person name="Davidsen T.M."/>
            <person name="Wayne K.J."/>
            <person name="Tettelin H."/>
            <person name="Glass J.I."/>
            <person name="Rusch D."/>
            <person name="Podicherti R."/>
            <person name="Tsui H.-C.T."/>
            <person name="Winkler M.E."/>
        </authorList>
    </citation>
    <scope>NUCLEOTIDE SEQUENCE</scope>
</reference>